<dbReference type="InterPro" id="IPR039537">
    <property type="entry name" value="Retrotran_Ty1/copia-like"/>
</dbReference>
<keyword evidence="3" id="KW-1185">Reference proteome</keyword>
<organism evidence="2 3">
    <name type="scientific">Tanacetum coccineum</name>
    <dbReference type="NCBI Taxonomy" id="301880"/>
    <lineage>
        <taxon>Eukaryota</taxon>
        <taxon>Viridiplantae</taxon>
        <taxon>Streptophyta</taxon>
        <taxon>Embryophyta</taxon>
        <taxon>Tracheophyta</taxon>
        <taxon>Spermatophyta</taxon>
        <taxon>Magnoliopsida</taxon>
        <taxon>eudicotyledons</taxon>
        <taxon>Gunneridae</taxon>
        <taxon>Pentapetalae</taxon>
        <taxon>asterids</taxon>
        <taxon>campanulids</taxon>
        <taxon>Asterales</taxon>
        <taxon>Asteraceae</taxon>
        <taxon>Asteroideae</taxon>
        <taxon>Anthemideae</taxon>
        <taxon>Anthemidinae</taxon>
        <taxon>Tanacetum</taxon>
    </lineage>
</organism>
<dbReference type="EMBL" id="BQNB010018250">
    <property type="protein sequence ID" value="GJT72352.1"/>
    <property type="molecule type" value="Genomic_DNA"/>
</dbReference>
<reference evidence="2" key="1">
    <citation type="journal article" date="2022" name="Int. J. Mol. Sci.">
        <title>Draft Genome of Tanacetum Coccineum: Genomic Comparison of Closely Related Tanacetum-Family Plants.</title>
        <authorList>
            <person name="Yamashiro T."/>
            <person name="Shiraishi A."/>
            <person name="Nakayama K."/>
            <person name="Satake H."/>
        </authorList>
    </citation>
    <scope>NUCLEOTIDE SEQUENCE</scope>
</reference>
<dbReference type="InterPro" id="IPR036397">
    <property type="entry name" value="RNaseH_sf"/>
</dbReference>
<reference evidence="2" key="2">
    <citation type="submission" date="2022-01" db="EMBL/GenBank/DDBJ databases">
        <authorList>
            <person name="Yamashiro T."/>
            <person name="Shiraishi A."/>
            <person name="Satake H."/>
            <person name="Nakayama K."/>
        </authorList>
    </citation>
    <scope>NUCLEOTIDE SEQUENCE</scope>
</reference>
<dbReference type="Gene3D" id="3.30.420.10">
    <property type="entry name" value="Ribonuclease H-like superfamily/Ribonuclease H"/>
    <property type="match status" value="1"/>
</dbReference>
<comment type="caution">
    <text evidence="2">The sequence shown here is derived from an EMBL/GenBank/DDBJ whole genome shotgun (WGS) entry which is preliminary data.</text>
</comment>
<gene>
    <name evidence="2" type="ORF">Tco_1031638</name>
</gene>
<evidence type="ECO:0000313" key="3">
    <source>
        <dbReference type="Proteomes" id="UP001151760"/>
    </source>
</evidence>
<accession>A0ABQ5GBU8</accession>
<protein>
    <submittedName>
        <fullName evidence="2">Ribonuclease H-like domain-containing protein</fullName>
    </submittedName>
</protein>
<name>A0ABQ5GBU8_9ASTR</name>
<dbReference type="SUPFAM" id="SSF53098">
    <property type="entry name" value="Ribonuclease H-like"/>
    <property type="match status" value="1"/>
</dbReference>
<evidence type="ECO:0000313" key="2">
    <source>
        <dbReference type="EMBL" id="GJT72352.1"/>
    </source>
</evidence>
<dbReference type="InterPro" id="IPR001584">
    <property type="entry name" value="Integrase_cat-core"/>
</dbReference>
<dbReference type="PROSITE" id="PS50994">
    <property type="entry name" value="INTEGRASE"/>
    <property type="match status" value="1"/>
</dbReference>
<dbReference type="PANTHER" id="PTHR42648">
    <property type="entry name" value="TRANSPOSASE, PUTATIVE-RELATED"/>
    <property type="match status" value="1"/>
</dbReference>
<dbReference type="InterPro" id="IPR012337">
    <property type="entry name" value="RNaseH-like_sf"/>
</dbReference>
<feature type="domain" description="Integrase catalytic" evidence="1">
    <location>
        <begin position="108"/>
        <end position="197"/>
    </location>
</feature>
<dbReference type="Proteomes" id="UP001151760">
    <property type="component" value="Unassembled WGS sequence"/>
</dbReference>
<sequence length="228" mass="25689">MRSGLVTLTTARLVNTAQPKTTVNSLRPMKNVFNKAHSTDRRPIYNKTATKNSNFNQRVNTVSGNNVNAARPKVVVNIAKLKVVVNAVQGNQVNVVKASACWVWKPKTKFKNKEMNQFCERIGIKREFSVARTHQQNGVIERKNRTLIEAARTMLADSKLPTTWWAKAVNTSCYVQNRVLVTKPYNNTPYELFLGRKPALGFMRPFGCPVTILNTIDHLGKFDGKADE</sequence>
<proteinExistence type="predicted"/>
<dbReference type="PANTHER" id="PTHR42648:SF32">
    <property type="entry name" value="RIBONUCLEASE H-LIKE DOMAIN, GAG-PRE-INTEGRASE DOMAIN PROTEIN-RELATED"/>
    <property type="match status" value="1"/>
</dbReference>
<evidence type="ECO:0000259" key="1">
    <source>
        <dbReference type="PROSITE" id="PS50994"/>
    </source>
</evidence>